<dbReference type="Proteomes" id="UP000266188">
    <property type="component" value="Unassembled WGS sequence"/>
</dbReference>
<gene>
    <name evidence="1" type="ORF">PHISCL_00702</name>
</gene>
<dbReference type="OrthoDB" id="42525at2759"/>
<organism evidence="1 2">
    <name type="scientific">Aspergillus sclerotialis</name>
    <dbReference type="NCBI Taxonomy" id="2070753"/>
    <lineage>
        <taxon>Eukaryota</taxon>
        <taxon>Fungi</taxon>
        <taxon>Dikarya</taxon>
        <taxon>Ascomycota</taxon>
        <taxon>Pezizomycotina</taxon>
        <taxon>Eurotiomycetes</taxon>
        <taxon>Eurotiomycetidae</taxon>
        <taxon>Eurotiales</taxon>
        <taxon>Aspergillaceae</taxon>
        <taxon>Aspergillus</taxon>
        <taxon>Aspergillus subgen. Polypaecilum</taxon>
    </lineage>
</organism>
<dbReference type="Gene3D" id="2.60.120.200">
    <property type="match status" value="1"/>
</dbReference>
<proteinExistence type="predicted"/>
<dbReference type="EMBL" id="MVGC01000011">
    <property type="protein sequence ID" value="RJE27001.1"/>
    <property type="molecule type" value="Genomic_DNA"/>
</dbReference>
<name>A0A3A3ACH0_9EURO</name>
<sequence length="69" mass="8042">MVRKDSYLEIAEIEFRNGEETRKVIREITWAFAERIEDEECWVGVYAAKPADTVSDLVVTFTGLDIERM</sequence>
<comment type="caution">
    <text evidence="1">The sequence shown here is derived from an EMBL/GenBank/DDBJ whole genome shotgun (WGS) entry which is preliminary data.</text>
</comment>
<evidence type="ECO:0000313" key="2">
    <source>
        <dbReference type="Proteomes" id="UP000266188"/>
    </source>
</evidence>
<evidence type="ECO:0000313" key="1">
    <source>
        <dbReference type="EMBL" id="RJE27001.1"/>
    </source>
</evidence>
<reference evidence="2" key="1">
    <citation type="submission" date="2017-02" db="EMBL/GenBank/DDBJ databases">
        <authorList>
            <person name="Tafer H."/>
            <person name="Lopandic K."/>
        </authorList>
    </citation>
    <scope>NUCLEOTIDE SEQUENCE [LARGE SCALE GENOMIC DNA]</scope>
    <source>
        <strain evidence="2">CBS 366.77</strain>
    </source>
</reference>
<accession>A0A3A3ACH0</accession>
<dbReference type="AlphaFoldDB" id="A0A3A3ACH0"/>
<protein>
    <submittedName>
        <fullName evidence="1">Uncharacterized protein</fullName>
    </submittedName>
</protein>
<keyword evidence="2" id="KW-1185">Reference proteome</keyword>